<keyword evidence="2" id="KW-1185">Reference proteome</keyword>
<protein>
    <submittedName>
        <fullName evidence="1">Uncharacterized protein</fullName>
    </submittedName>
</protein>
<name>A0ACC2JFJ9_9PEZI</name>
<gene>
    <name evidence="1" type="ORF">O1611_g7348</name>
</gene>
<comment type="caution">
    <text evidence="1">The sequence shown here is derived from an EMBL/GenBank/DDBJ whole genome shotgun (WGS) entry which is preliminary data.</text>
</comment>
<accession>A0ACC2JFJ9</accession>
<evidence type="ECO:0000313" key="2">
    <source>
        <dbReference type="Proteomes" id="UP001153332"/>
    </source>
</evidence>
<proteinExistence type="predicted"/>
<organism evidence="1 2">
    <name type="scientific">Lasiodiplodia mahajangana</name>
    <dbReference type="NCBI Taxonomy" id="1108764"/>
    <lineage>
        <taxon>Eukaryota</taxon>
        <taxon>Fungi</taxon>
        <taxon>Dikarya</taxon>
        <taxon>Ascomycota</taxon>
        <taxon>Pezizomycotina</taxon>
        <taxon>Dothideomycetes</taxon>
        <taxon>Dothideomycetes incertae sedis</taxon>
        <taxon>Botryosphaeriales</taxon>
        <taxon>Botryosphaeriaceae</taxon>
        <taxon>Lasiodiplodia</taxon>
    </lineage>
</organism>
<evidence type="ECO:0000313" key="1">
    <source>
        <dbReference type="EMBL" id="KAJ8126291.1"/>
    </source>
</evidence>
<sequence>MLVLASIVALLKKCLIFGAHQQSRTIFELAEDSKADKLPFPKREGDEHAQSLLTRKRESRRPVCEDRIEIQDDEVDDEEDAKEPEDSAKYDEEGKAEDRNE</sequence>
<dbReference type="Proteomes" id="UP001153332">
    <property type="component" value="Unassembled WGS sequence"/>
</dbReference>
<reference evidence="1" key="1">
    <citation type="submission" date="2022-12" db="EMBL/GenBank/DDBJ databases">
        <title>Genome Sequence of Lasiodiplodia mahajangana.</title>
        <authorList>
            <person name="Buettner E."/>
        </authorList>
    </citation>
    <scope>NUCLEOTIDE SEQUENCE</scope>
    <source>
        <strain evidence="1">VT137</strain>
    </source>
</reference>
<dbReference type="EMBL" id="JAPUUL010001926">
    <property type="protein sequence ID" value="KAJ8126291.1"/>
    <property type="molecule type" value="Genomic_DNA"/>
</dbReference>